<evidence type="ECO:0000313" key="3">
    <source>
        <dbReference type="EMBL" id="KAK3852542.1"/>
    </source>
</evidence>
<dbReference type="EMBL" id="JAWQEG010007370">
    <property type="protein sequence ID" value="KAK3852542.1"/>
    <property type="molecule type" value="Genomic_DNA"/>
</dbReference>
<dbReference type="AlphaFoldDB" id="A0AAE1BM11"/>
<sequence length="263" mass="28808">MGVLRVVLVAGRSMGQGQRRSTWIASQAQNNYRSISTNSSPSQQSVSSASVSQKPVYELRTYTVYPDKVIEYLKLTRDLFHLRTTHSKPLGFWTTEIGGLNQVVHIWEYESLKHRAGVRARLAGDTEWLGQYVSKAVTMWQGQDNALLTLLPGTELNLPTGTGVYELQIFHMHGAPGVWSRALVEYVRACGGACEGSSVSVGAWGSVLGPLNMVALLWQHQDQDGYLALSEASNTVKEGKALVPHITSGHSKLLLPHAVSPLQ</sequence>
<dbReference type="InterPro" id="IPR011008">
    <property type="entry name" value="Dimeric_a/b-barrel"/>
</dbReference>
<proteinExistence type="inferred from homology"/>
<evidence type="ECO:0000259" key="2">
    <source>
        <dbReference type="Pfam" id="PF07978"/>
    </source>
</evidence>
<protein>
    <recommendedName>
        <fullName evidence="2">NIPSNAP domain-containing protein</fullName>
    </recommendedName>
</protein>
<comment type="caution">
    <text evidence="3">The sequence shown here is derived from an EMBL/GenBank/DDBJ whole genome shotgun (WGS) entry which is preliminary data.</text>
</comment>
<dbReference type="InterPro" id="IPR012577">
    <property type="entry name" value="NIPSNAP"/>
</dbReference>
<name>A0AAE1BM11_PETCI</name>
<dbReference type="Gene3D" id="3.30.70.100">
    <property type="match status" value="2"/>
</dbReference>
<keyword evidence="4" id="KW-1185">Reference proteome</keyword>
<dbReference type="PANTHER" id="PTHR21017">
    <property type="entry name" value="NIPSNAP-RELATED"/>
    <property type="match status" value="1"/>
</dbReference>
<accession>A0AAE1BM11</accession>
<dbReference type="Pfam" id="PF07978">
    <property type="entry name" value="NIPSNAP"/>
    <property type="match status" value="1"/>
</dbReference>
<dbReference type="PANTHER" id="PTHR21017:SF19">
    <property type="entry name" value="PROTEIN NIPSNAP HOMOLOG 3B"/>
    <property type="match status" value="1"/>
</dbReference>
<dbReference type="GO" id="GO:0000423">
    <property type="term" value="P:mitophagy"/>
    <property type="evidence" value="ECO:0007669"/>
    <property type="project" value="UniProtKB-ARBA"/>
</dbReference>
<dbReference type="Proteomes" id="UP001286313">
    <property type="component" value="Unassembled WGS sequence"/>
</dbReference>
<dbReference type="SUPFAM" id="SSF54909">
    <property type="entry name" value="Dimeric alpha+beta barrel"/>
    <property type="match status" value="2"/>
</dbReference>
<evidence type="ECO:0000313" key="4">
    <source>
        <dbReference type="Proteomes" id="UP001286313"/>
    </source>
</evidence>
<dbReference type="GO" id="GO:0005739">
    <property type="term" value="C:mitochondrion"/>
    <property type="evidence" value="ECO:0007669"/>
    <property type="project" value="TreeGrafter"/>
</dbReference>
<evidence type="ECO:0000256" key="1">
    <source>
        <dbReference type="ARBA" id="ARBA00005291"/>
    </source>
</evidence>
<organism evidence="3 4">
    <name type="scientific">Petrolisthes cinctipes</name>
    <name type="common">Flat porcelain crab</name>
    <dbReference type="NCBI Taxonomy" id="88211"/>
    <lineage>
        <taxon>Eukaryota</taxon>
        <taxon>Metazoa</taxon>
        <taxon>Ecdysozoa</taxon>
        <taxon>Arthropoda</taxon>
        <taxon>Crustacea</taxon>
        <taxon>Multicrustacea</taxon>
        <taxon>Malacostraca</taxon>
        <taxon>Eumalacostraca</taxon>
        <taxon>Eucarida</taxon>
        <taxon>Decapoda</taxon>
        <taxon>Pleocyemata</taxon>
        <taxon>Anomura</taxon>
        <taxon>Galatheoidea</taxon>
        <taxon>Porcellanidae</taxon>
        <taxon>Petrolisthes</taxon>
    </lineage>
</organism>
<gene>
    <name evidence="3" type="ORF">Pcinc_040877</name>
</gene>
<reference evidence="3" key="1">
    <citation type="submission" date="2023-10" db="EMBL/GenBank/DDBJ databases">
        <title>Genome assemblies of two species of porcelain crab, Petrolisthes cinctipes and Petrolisthes manimaculis (Anomura: Porcellanidae).</title>
        <authorList>
            <person name="Angst P."/>
        </authorList>
    </citation>
    <scope>NUCLEOTIDE SEQUENCE</scope>
    <source>
        <strain evidence="3">PB745_01</strain>
        <tissue evidence="3">Gill</tissue>
    </source>
</reference>
<feature type="domain" description="NIPSNAP" evidence="2">
    <location>
        <begin position="57"/>
        <end position="152"/>
    </location>
</feature>
<dbReference type="InterPro" id="IPR051557">
    <property type="entry name" value="NipSnap_domain"/>
</dbReference>
<comment type="similarity">
    <text evidence="1">Belongs to the NipSnap family.</text>
</comment>